<dbReference type="GO" id="GO:0009228">
    <property type="term" value="P:thiamine biosynthetic process"/>
    <property type="evidence" value="ECO:0007669"/>
    <property type="project" value="UniProtKB-KW"/>
</dbReference>
<dbReference type="Proteomes" id="UP000469440">
    <property type="component" value="Unassembled WGS sequence"/>
</dbReference>
<evidence type="ECO:0000256" key="2">
    <source>
        <dbReference type="ARBA" id="ARBA00022977"/>
    </source>
</evidence>
<evidence type="ECO:0000259" key="3">
    <source>
        <dbReference type="Pfam" id="PF02581"/>
    </source>
</evidence>
<evidence type="ECO:0000313" key="4">
    <source>
        <dbReference type="EMBL" id="MVB11483.1"/>
    </source>
</evidence>
<dbReference type="SUPFAM" id="SSF51391">
    <property type="entry name" value="Thiamin phosphate synthase"/>
    <property type="match status" value="1"/>
</dbReference>
<dbReference type="EC" id="2.5.1.3" evidence="4"/>
<dbReference type="KEGG" id="cfem:HCR03_01355"/>
<dbReference type="GO" id="GO:0004789">
    <property type="term" value="F:thiamine-phosphate diphosphorylase activity"/>
    <property type="evidence" value="ECO:0007669"/>
    <property type="project" value="UniProtKB-EC"/>
</dbReference>
<evidence type="ECO:0000313" key="6">
    <source>
        <dbReference type="Proteomes" id="UP000469440"/>
    </source>
</evidence>
<name>A0A6N8I1T8_9FIRM</name>
<sequence>METLAEIRRAVIIPIVAIGGIGPQNAARFCGTGVDGLAVVSAILAEPDITSAARELRTIFRRV</sequence>
<dbReference type="InterPro" id="IPR036206">
    <property type="entry name" value="ThiamineP_synth_sf"/>
</dbReference>
<dbReference type="Pfam" id="PF02581">
    <property type="entry name" value="TMP-TENI"/>
    <property type="match status" value="1"/>
</dbReference>
<gene>
    <name evidence="4" type="primary">thiE_2</name>
    <name evidence="4" type="ORF">CAFE_21990</name>
    <name evidence="5" type="ORF">HCR03_01355</name>
</gene>
<dbReference type="InterPro" id="IPR022998">
    <property type="entry name" value="ThiamineP_synth_TenI"/>
</dbReference>
<dbReference type="Gene3D" id="3.20.20.70">
    <property type="entry name" value="Aldolase class I"/>
    <property type="match status" value="1"/>
</dbReference>
<dbReference type="Proteomes" id="UP000515909">
    <property type="component" value="Chromosome"/>
</dbReference>
<dbReference type="PANTHER" id="PTHR20857">
    <property type="entry name" value="THIAMINE-PHOSPHATE PYROPHOSPHORYLASE"/>
    <property type="match status" value="1"/>
</dbReference>
<dbReference type="EMBL" id="VWXL01000058">
    <property type="protein sequence ID" value="MVB11483.1"/>
    <property type="molecule type" value="Genomic_DNA"/>
</dbReference>
<accession>A0A7G8TBK8</accession>
<reference evidence="4 6" key="1">
    <citation type="submission" date="2019-09" db="EMBL/GenBank/DDBJ databases">
        <title>Genome sequence of Clostridium sp. EA1.</title>
        <authorList>
            <person name="Poehlein A."/>
            <person name="Bengelsdorf F.R."/>
            <person name="Daniel R."/>
        </authorList>
    </citation>
    <scope>NUCLEOTIDE SEQUENCE [LARGE SCALE GENOMIC DNA]</scope>
    <source>
        <strain evidence="4 6">EA1</strain>
    </source>
</reference>
<keyword evidence="6" id="KW-1185">Reference proteome</keyword>
<evidence type="ECO:0000313" key="5">
    <source>
        <dbReference type="EMBL" id="QNK40999.1"/>
    </source>
</evidence>
<dbReference type="CDD" id="cd00564">
    <property type="entry name" value="TMP_TenI"/>
    <property type="match status" value="1"/>
</dbReference>
<dbReference type="OrthoDB" id="9812206at2"/>
<dbReference type="EMBL" id="CP060286">
    <property type="protein sequence ID" value="QNK40999.1"/>
    <property type="molecule type" value="Genomic_DNA"/>
</dbReference>
<organism evidence="4 6">
    <name type="scientific">Caproicibacter fermentans</name>
    <dbReference type="NCBI Taxonomy" id="2576756"/>
    <lineage>
        <taxon>Bacteria</taxon>
        <taxon>Bacillati</taxon>
        <taxon>Bacillota</taxon>
        <taxon>Clostridia</taxon>
        <taxon>Eubacteriales</taxon>
        <taxon>Acutalibacteraceae</taxon>
        <taxon>Caproicibacter</taxon>
    </lineage>
</organism>
<comment type="pathway">
    <text evidence="1">Cofactor biosynthesis; thiamine diphosphate biosynthesis.</text>
</comment>
<keyword evidence="4" id="KW-0808">Transferase</keyword>
<feature type="domain" description="Thiamine phosphate synthase/TenI" evidence="3">
    <location>
        <begin position="2"/>
        <end position="43"/>
    </location>
</feature>
<dbReference type="AlphaFoldDB" id="A0A6N8I1T8"/>
<evidence type="ECO:0000256" key="1">
    <source>
        <dbReference type="ARBA" id="ARBA00004948"/>
    </source>
</evidence>
<evidence type="ECO:0000313" key="7">
    <source>
        <dbReference type="Proteomes" id="UP000515909"/>
    </source>
</evidence>
<proteinExistence type="predicted"/>
<reference evidence="5 7" key="2">
    <citation type="submission" date="2020-08" db="EMBL/GenBank/DDBJ databases">
        <title>The isolate Caproiciproducens sp. 7D4C2 produces n-caproate at mildly acidic conditions from hexoses: genome and rBOX comparison with related strains and chain-elongating bacteria.</title>
        <authorList>
            <person name="Esquivel-Elizondo S."/>
            <person name="Bagci C."/>
            <person name="Temovska M."/>
            <person name="Jeon B.S."/>
            <person name="Bessarab I."/>
            <person name="Williams R.B.H."/>
            <person name="Huson D.H."/>
            <person name="Angenent L.T."/>
        </authorList>
    </citation>
    <scope>NUCLEOTIDE SEQUENCE [LARGE SCALE GENOMIC DNA]</scope>
    <source>
        <strain evidence="5 7">7D4C2</strain>
    </source>
</reference>
<dbReference type="RefSeq" id="WP_066644420.1">
    <property type="nucleotide sequence ID" value="NZ_CP060286.1"/>
</dbReference>
<protein>
    <submittedName>
        <fullName evidence="4 5">Thiamine-phosphate synthase</fullName>
        <ecNumber evidence="4">2.5.1.3</ecNumber>
    </submittedName>
</protein>
<accession>A0A6N8I1T8</accession>
<keyword evidence="2" id="KW-0784">Thiamine biosynthesis</keyword>
<dbReference type="GO" id="GO:0005737">
    <property type="term" value="C:cytoplasm"/>
    <property type="evidence" value="ECO:0007669"/>
    <property type="project" value="TreeGrafter"/>
</dbReference>
<dbReference type="PANTHER" id="PTHR20857:SF23">
    <property type="entry name" value="THIAMINE BIOSYNTHETIC BIFUNCTIONAL ENZYME"/>
    <property type="match status" value="1"/>
</dbReference>
<dbReference type="InterPro" id="IPR013785">
    <property type="entry name" value="Aldolase_TIM"/>
</dbReference>